<evidence type="ECO:0000313" key="2">
    <source>
        <dbReference type="Proteomes" id="UP000663914"/>
    </source>
</evidence>
<sequence length="130" mass="14376">METKMNESGKNTETSIKAQIGEYWAELKLEYSWNSDGSLFSVKTLSYIAKSNGRSKGNIKLGLVSRGNTGWHSLTDSGIQDGAWHSFVKTLAVEGNANFADIHFNWIYDQAFPSADVNMTGQKKVSYPSS</sequence>
<dbReference type="RefSeq" id="WP_208554925.1">
    <property type="nucleotide sequence ID" value="NZ_CP072011.1"/>
</dbReference>
<dbReference type="Proteomes" id="UP000663914">
    <property type="component" value="Chromosome"/>
</dbReference>
<gene>
    <name evidence="1" type="ORF">C4C32_21895</name>
</gene>
<reference evidence="1" key="1">
    <citation type="book" date="2019" name="MICROBIAL BIOTECHNOLOGY" publisher="Unknown Publisher">
        <title>Optimization of recombineering for directed mutagenesis of bacteria Pseudomonas corrugata 3'.</title>
        <authorList>
            <person name="Buinitskaja S.V."/>
            <person name="Pilipenok N."/>
            <person name="Valentovich L.N."/>
        </authorList>
    </citation>
    <scope>NUCLEOTIDE SEQUENCE</scope>
    <source>
        <strain evidence="1">3prime</strain>
    </source>
</reference>
<reference evidence="1" key="2">
    <citation type="submission" date="2021-03" db="EMBL/GenBank/DDBJ databases">
        <authorList>
            <person name="Valentovich L.N."/>
            <person name="Akhremchuk A.E."/>
            <person name="Miamin V.E."/>
        </authorList>
    </citation>
    <scope>NUCLEOTIDE SEQUENCE</scope>
    <source>
        <strain evidence="1">3prime</strain>
    </source>
</reference>
<name>A0A8B6UMR5_9PSED</name>
<protein>
    <submittedName>
        <fullName evidence="1">Uncharacterized protein</fullName>
    </submittedName>
</protein>
<dbReference type="EMBL" id="CP072011">
    <property type="protein sequence ID" value="QTH13192.1"/>
    <property type="molecule type" value="Genomic_DNA"/>
</dbReference>
<evidence type="ECO:0000313" key="1">
    <source>
        <dbReference type="EMBL" id="QTH13192.1"/>
    </source>
</evidence>
<dbReference type="AlphaFoldDB" id="A0A8B6UMR5"/>
<organism evidence="1 2">
    <name type="scientific">Pseudomonas corrugata</name>
    <dbReference type="NCBI Taxonomy" id="47879"/>
    <lineage>
        <taxon>Bacteria</taxon>
        <taxon>Pseudomonadati</taxon>
        <taxon>Pseudomonadota</taxon>
        <taxon>Gammaproteobacteria</taxon>
        <taxon>Pseudomonadales</taxon>
        <taxon>Pseudomonadaceae</taxon>
        <taxon>Pseudomonas</taxon>
    </lineage>
</organism>
<proteinExistence type="predicted"/>
<accession>A0A8B6UMR5</accession>